<sequence>MLELIVEEWKKRCNENLRSKMVLRIGAKLFCEKRGKGCFFMMKQFGMNFASNKSTGFEAAKYRLEQKIMAYYKNFALNVLNFMQNINYFDKNEKLARNLLIK</sequence>
<dbReference type="AlphaFoldDB" id="A0A1B3XSS0"/>
<name>A0A1B3XSS0_9BACI</name>
<evidence type="ECO:0000313" key="1">
    <source>
        <dbReference type="EMBL" id="AOH56260.1"/>
    </source>
</evidence>
<dbReference type="STRING" id="264697.ABE28_017995"/>
<dbReference type="KEGG" id="bmur:ABE28_017995"/>
<gene>
    <name evidence="1" type="ORF">ABE28_017995</name>
</gene>
<proteinExistence type="predicted"/>
<evidence type="ECO:0000313" key="2">
    <source>
        <dbReference type="Proteomes" id="UP000077926"/>
    </source>
</evidence>
<dbReference type="Proteomes" id="UP000077926">
    <property type="component" value="Chromosome"/>
</dbReference>
<dbReference type="EMBL" id="CP017080">
    <property type="protein sequence ID" value="AOH56260.1"/>
    <property type="molecule type" value="Genomic_DNA"/>
</dbReference>
<accession>A0A1B3XSS0</accession>
<protein>
    <submittedName>
        <fullName evidence="1">Uncharacterized protein</fullName>
    </submittedName>
</protein>
<organism evidence="1 2">
    <name type="scientific">Peribacillus muralis</name>
    <dbReference type="NCBI Taxonomy" id="264697"/>
    <lineage>
        <taxon>Bacteria</taxon>
        <taxon>Bacillati</taxon>
        <taxon>Bacillota</taxon>
        <taxon>Bacilli</taxon>
        <taxon>Bacillales</taxon>
        <taxon>Bacillaceae</taxon>
        <taxon>Peribacillus</taxon>
    </lineage>
</organism>
<keyword evidence="2" id="KW-1185">Reference proteome</keyword>
<reference evidence="1 2" key="1">
    <citation type="submission" date="2016-08" db="EMBL/GenBank/DDBJ databases">
        <title>Complete genome sequence of Bacillus muralis G25-68, a strain with toxicity to nematodes.</title>
        <authorList>
            <person name="Zheng Z."/>
        </authorList>
    </citation>
    <scope>NUCLEOTIDE SEQUENCE [LARGE SCALE GENOMIC DNA]</scope>
    <source>
        <strain evidence="1 2">G25-68</strain>
    </source>
</reference>